<dbReference type="PRINTS" id="PR00344">
    <property type="entry name" value="BCTRLSENSOR"/>
</dbReference>
<dbReference type="AlphaFoldDB" id="A0A940S2E3"/>
<dbReference type="PANTHER" id="PTHR42878:SF15">
    <property type="entry name" value="BACTERIOPHYTOCHROME"/>
    <property type="match status" value="1"/>
</dbReference>
<dbReference type="SMART" id="SM00388">
    <property type="entry name" value="HisKA"/>
    <property type="match status" value="1"/>
</dbReference>
<dbReference type="SUPFAM" id="SSF55874">
    <property type="entry name" value="ATPase domain of HSP90 chaperone/DNA topoisomerase II/histidine kinase"/>
    <property type="match status" value="1"/>
</dbReference>
<feature type="signal peptide" evidence="6">
    <location>
        <begin position="1"/>
        <end position="25"/>
    </location>
</feature>
<reference evidence="8" key="1">
    <citation type="submission" date="2021-03" db="EMBL/GenBank/DDBJ databases">
        <title>Sagittula salina sp. nov. strain M10.9X isolated from the marine waste.</title>
        <authorList>
            <person name="Satari L."/>
            <person name="Molina-Menor E."/>
            <person name="Vidal-Verdu A."/>
            <person name="Pascual J."/>
            <person name="Pereto J."/>
            <person name="Porcar M."/>
        </authorList>
    </citation>
    <scope>NUCLEOTIDE SEQUENCE</scope>
    <source>
        <strain evidence="8">M10.9X</strain>
    </source>
</reference>
<proteinExistence type="predicted"/>
<dbReference type="SMART" id="SM00387">
    <property type="entry name" value="HATPase_c"/>
    <property type="match status" value="1"/>
</dbReference>
<dbReference type="GO" id="GO:0000156">
    <property type="term" value="F:phosphorelay response regulator activity"/>
    <property type="evidence" value="ECO:0007669"/>
    <property type="project" value="TreeGrafter"/>
</dbReference>
<comment type="catalytic activity">
    <reaction evidence="1">
        <text>ATP + protein L-histidine = ADP + protein N-phospho-L-histidine.</text>
        <dbReference type="EC" id="2.7.13.3"/>
    </reaction>
</comment>
<keyword evidence="9" id="KW-1185">Reference proteome</keyword>
<dbReference type="Gene3D" id="3.30.565.10">
    <property type="entry name" value="Histidine kinase-like ATPase, C-terminal domain"/>
    <property type="match status" value="1"/>
</dbReference>
<dbReference type="InterPro" id="IPR003594">
    <property type="entry name" value="HATPase_dom"/>
</dbReference>
<dbReference type="RefSeq" id="WP_209359772.1">
    <property type="nucleotide sequence ID" value="NZ_JAGISH010000002.1"/>
</dbReference>
<evidence type="ECO:0000256" key="1">
    <source>
        <dbReference type="ARBA" id="ARBA00000085"/>
    </source>
</evidence>
<dbReference type="Proteomes" id="UP000675940">
    <property type="component" value="Unassembled WGS sequence"/>
</dbReference>
<dbReference type="CDD" id="cd00082">
    <property type="entry name" value="HisKA"/>
    <property type="match status" value="1"/>
</dbReference>
<dbReference type="GO" id="GO:0007234">
    <property type="term" value="P:osmosensory signaling via phosphorelay pathway"/>
    <property type="evidence" value="ECO:0007669"/>
    <property type="project" value="TreeGrafter"/>
</dbReference>
<keyword evidence="5" id="KW-0418">Kinase</keyword>
<dbReference type="InterPro" id="IPR004358">
    <property type="entry name" value="Sig_transdc_His_kin-like_C"/>
</dbReference>
<organism evidence="8 9">
    <name type="scientific">Sagittula salina</name>
    <dbReference type="NCBI Taxonomy" id="2820268"/>
    <lineage>
        <taxon>Bacteria</taxon>
        <taxon>Pseudomonadati</taxon>
        <taxon>Pseudomonadota</taxon>
        <taxon>Alphaproteobacteria</taxon>
        <taxon>Rhodobacterales</taxon>
        <taxon>Roseobacteraceae</taxon>
        <taxon>Sagittula</taxon>
    </lineage>
</organism>
<gene>
    <name evidence="8" type="ORF">J5474_05380</name>
</gene>
<evidence type="ECO:0000256" key="4">
    <source>
        <dbReference type="ARBA" id="ARBA00022679"/>
    </source>
</evidence>
<dbReference type="InterPro" id="IPR005467">
    <property type="entry name" value="His_kinase_dom"/>
</dbReference>
<dbReference type="Pfam" id="PF02518">
    <property type="entry name" value="HATPase_c"/>
    <property type="match status" value="1"/>
</dbReference>
<dbReference type="EC" id="2.7.13.3" evidence="2"/>
<evidence type="ECO:0000313" key="8">
    <source>
        <dbReference type="EMBL" id="MBP0481924.1"/>
    </source>
</evidence>
<evidence type="ECO:0000256" key="2">
    <source>
        <dbReference type="ARBA" id="ARBA00012438"/>
    </source>
</evidence>
<keyword evidence="4" id="KW-0808">Transferase</keyword>
<dbReference type="PROSITE" id="PS50109">
    <property type="entry name" value="HIS_KIN"/>
    <property type="match status" value="1"/>
</dbReference>
<dbReference type="Gene3D" id="1.10.287.130">
    <property type="match status" value="1"/>
</dbReference>
<dbReference type="GO" id="GO:0000155">
    <property type="term" value="F:phosphorelay sensor kinase activity"/>
    <property type="evidence" value="ECO:0007669"/>
    <property type="project" value="InterPro"/>
</dbReference>
<feature type="chain" id="PRO_5037253244" description="histidine kinase" evidence="6">
    <location>
        <begin position="26"/>
        <end position="454"/>
    </location>
</feature>
<keyword evidence="6" id="KW-0732">Signal</keyword>
<name>A0A940S2E3_9RHOB</name>
<dbReference type="InterPro" id="IPR036890">
    <property type="entry name" value="HATPase_C_sf"/>
</dbReference>
<evidence type="ECO:0000256" key="3">
    <source>
        <dbReference type="ARBA" id="ARBA00022553"/>
    </source>
</evidence>
<comment type="caution">
    <text evidence="8">The sequence shown here is derived from an EMBL/GenBank/DDBJ whole genome shotgun (WGS) entry which is preliminary data.</text>
</comment>
<evidence type="ECO:0000256" key="6">
    <source>
        <dbReference type="SAM" id="SignalP"/>
    </source>
</evidence>
<dbReference type="Pfam" id="PF00512">
    <property type="entry name" value="HisKA"/>
    <property type="match status" value="1"/>
</dbReference>
<evidence type="ECO:0000256" key="5">
    <source>
        <dbReference type="ARBA" id="ARBA00022777"/>
    </source>
</evidence>
<dbReference type="GO" id="GO:0030295">
    <property type="term" value="F:protein kinase activator activity"/>
    <property type="evidence" value="ECO:0007669"/>
    <property type="project" value="TreeGrafter"/>
</dbReference>
<protein>
    <recommendedName>
        <fullName evidence="2">histidine kinase</fullName>
        <ecNumber evidence="2">2.7.13.3</ecNumber>
    </recommendedName>
</protein>
<dbReference type="InterPro" id="IPR036097">
    <property type="entry name" value="HisK_dim/P_sf"/>
</dbReference>
<feature type="domain" description="Histidine kinase" evidence="7">
    <location>
        <begin position="240"/>
        <end position="454"/>
    </location>
</feature>
<dbReference type="EMBL" id="JAGISH010000002">
    <property type="protein sequence ID" value="MBP0481924.1"/>
    <property type="molecule type" value="Genomic_DNA"/>
</dbReference>
<dbReference type="SUPFAM" id="SSF47384">
    <property type="entry name" value="Homodimeric domain of signal transducing histidine kinase"/>
    <property type="match status" value="1"/>
</dbReference>
<dbReference type="PANTHER" id="PTHR42878">
    <property type="entry name" value="TWO-COMPONENT HISTIDINE KINASE"/>
    <property type="match status" value="1"/>
</dbReference>
<evidence type="ECO:0000313" key="9">
    <source>
        <dbReference type="Proteomes" id="UP000675940"/>
    </source>
</evidence>
<accession>A0A940S2E3</accession>
<evidence type="ECO:0000259" key="7">
    <source>
        <dbReference type="PROSITE" id="PS50109"/>
    </source>
</evidence>
<dbReference type="InterPro" id="IPR003661">
    <property type="entry name" value="HisK_dim/P_dom"/>
</dbReference>
<sequence>MPRRKRNIVISLAMLAGIASTGASSAWLWHRHDETTALQAELASTIVALEQATGYTGFIHNFKNAVLRPLEPAYLDLARADFTAANAAIDRLEQMARAEGITLTLHTYRSTLQRYRDNIEALTGFHYDSTTIDQADAMARLPDGAARTNLDHLTQRLTQHLEDEARPLRQGLLASLSAMLVLITLLLREQSYNARMREQHVVFETQKHLLEVERRYRRELSDSLAHVRQVNREQAEISYAISHDLKSPANTAAMLVGALREDLDGTLKEEPAELLDDLDTTLRRMSTLVEDLLSYTRALDSDLPRAEVALDTMVDDVLAMLRAEIHASGAKVQRRSLPSFSANPPQIRNLVQNLLQNALKFRRPDIPPLIEIFQVEAEPGRVAFAVRDNGIGIPEDQQEKIFGLFGRLQRRDEYEGSGLGLPISLRIAHAHGGNIAVTSTPGQGTTFTVTLKAT</sequence>
<keyword evidence="3" id="KW-0597">Phosphoprotein</keyword>
<dbReference type="InterPro" id="IPR050351">
    <property type="entry name" value="BphY/WalK/GraS-like"/>
</dbReference>